<evidence type="ECO:0000256" key="12">
    <source>
        <dbReference type="SAM" id="MobiDB-lite"/>
    </source>
</evidence>
<keyword evidence="15" id="KW-1185">Reference proteome</keyword>
<dbReference type="GO" id="GO:0051053">
    <property type="term" value="P:negative regulation of DNA metabolic process"/>
    <property type="evidence" value="ECO:0007669"/>
    <property type="project" value="UniProtKB-ARBA"/>
</dbReference>
<dbReference type="Proteomes" id="UP000245591">
    <property type="component" value="Unassembled WGS sequence"/>
</dbReference>
<dbReference type="InterPro" id="IPR001606">
    <property type="entry name" value="ARID_dom"/>
</dbReference>
<dbReference type="InterPro" id="IPR036678">
    <property type="entry name" value="MutS_con_dom_sf"/>
</dbReference>
<feature type="region of interest" description="Disordered" evidence="12">
    <location>
        <begin position="914"/>
        <end position="952"/>
    </location>
</feature>
<feature type="region of interest" description="Disordered" evidence="12">
    <location>
        <begin position="628"/>
        <end position="657"/>
    </location>
</feature>
<dbReference type="InterPro" id="IPR007860">
    <property type="entry name" value="DNA_mmatch_repair_MutS_con_dom"/>
</dbReference>
<evidence type="ECO:0000256" key="5">
    <source>
        <dbReference type="ARBA" id="ARBA00022763"/>
    </source>
</evidence>
<dbReference type="PANTHER" id="PTHR11361:SF35">
    <property type="entry name" value="DNA MISMATCH REPAIR PROTEIN MSH2"/>
    <property type="match status" value="1"/>
</dbReference>
<evidence type="ECO:0000256" key="10">
    <source>
        <dbReference type="ARBA" id="ARBA00073545"/>
    </source>
</evidence>
<dbReference type="FunFam" id="3.40.50.300:FF:000925">
    <property type="entry name" value="DNA mismatch repair protein MSH2"/>
    <property type="match status" value="1"/>
</dbReference>
<evidence type="ECO:0000256" key="1">
    <source>
        <dbReference type="ARBA" id="ARBA00004123"/>
    </source>
</evidence>
<keyword evidence="6" id="KW-0067">ATP-binding</keyword>
<dbReference type="InterPro" id="IPR027417">
    <property type="entry name" value="P-loop_NTPase"/>
</dbReference>
<feature type="region of interest" description="Disordered" evidence="12">
    <location>
        <begin position="268"/>
        <end position="288"/>
    </location>
</feature>
<dbReference type="GO" id="GO:0140664">
    <property type="term" value="F:ATP-dependent DNA damage sensor activity"/>
    <property type="evidence" value="ECO:0007669"/>
    <property type="project" value="InterPro"/>
</dbReference>
<dbReference type="PROSITE" id="PS51011">
    <property type="entry name" value="ARID"/>
    <property type="match status" value="1"/>
</dbReference>
<dbReference type="SMART" id="SM00533">
    <property type="entry name" value="MUTSd"/>
    <property type="match status" value="1"/>
</dbReference>
<dbReference type="InterPro" id="IPR032642">
    <property type="entry name" value="Msh2_ATP-bd"/>
</dbReference>
<evidence type="ECO:0000256" key="4">
    <source>
        <dbReference type="ARBA" id="ARBA00022741"/>
    </source>
</evidence>
<dbReference type="CDD" id="cd03285">
    <property type="entry name" value="ABC_MSH2_euk"/>
    <property type="match status" value="1"/>
</dbReference>
<dbReference type="FunFam" id="1.10.1420.10:FF:000003">
    <property type="entry name" value="DNA mismatch repair protein"/>
    <property type="match status" value="1"/>
</dbReference>
<keyword evidence="5" id="KW-0227">DNA damage</keyword>
<dbReference type="InterPro" id="IPR007695">
    <property type="entry name" value="DNA_mismatch_repair_MutS-lik_N"/>
</dbReference>
<dbReference type="InterPro" id="IPR045076">
    <property type="entry name" value="MutS"/>
</dbReference>
<comment type="similarity">
    <text evidence="2">Belongs to the DNA mismatch repair MutS family.</text>
</comment>
<dbReference type="GO" id="GO:0006298">
    <property type="term" value="P:mismatch repair"/>
    <property type="evidence" value="ECO:0007669"/>
    <property type="project" value="InterPro"/>
</dbReference>
<dbReference type="Gene3D" id="3.40.50.300">
    <property type="entry name" value="P-loop containing nucleotide triphosphate hydrolases"/>
    <property type="match status" value="1"/>
</dbReference>
<keyword evidence="9" id="KW-0539">Nucleus</keyword>
<feature type="compositionally biased region" description="Polar residues" evidence="12">
    <location>
        <begin position="97"/>
        <end position="148"/>
    </location>
</feature>
<accession>A0A2U1J5D8</accession>
<evidence type="ECO:0000256" key="9">
    <source>
        <dbReference type="ARBA" id="ARBA00023242"/>
    </source>
</evidence>
<feature type="compositionally biased region" description="Basic and acidic residues" evidence="12">
    <location>
        <begin position="1583"/>
        <end position="1595"/>
    </location>
</feature>
<dbReference type="Pfam" id="PF05188">
    <property type="entry name" value="MutS_II"/>
    <property type="match status" value="1"/>
</dbReference>
<evidence type="ECO:0000256" key="6">
    <source>
        <dbReference type="ARBA" id="ARBA00022840"/>
    </source>
</evidence>
<feature type="domain" description="ARID" evidence="13">
    <location>
        <begin position="753"/>
        <end position="852"/>
    </location>
</feature>
<protein>
    <recommendedName>
        <fullName evidence="10">DNA mismatch repair protein MSH2</fullName>
    </recommendedName>
    <alternativeName>
        <fullName evidence="3">DNA mismatch repair protein Msh2</fullName>
    </alternativeName>
</protein>
<dbReference type="InterPro" id="IPR000432">
    <property type="entry name" value="DNA_mismatch_repair_MutS_C"/>
</dbReference>
<dbReference type="InterPro" id="IPR016151">
    <property type="entry name" value="DNA_mismatch_repair_MutS_N"/>
</dbReference>
<dbReference type="GO" id="GO:0032301">
    <property type="term" value="C:MutSalpha complex"/>
    <property type="evidence" value="ECO:0007669"/>
    <property type="project" value="TreeGrafter"/>
</dbReference>
<dbReference type="Pfam" id="PF00488">
    <property type="entry name" value="MutS_V"/>
    <property type="match status" value="1"/>
</dbReference>
<evidence type="ECO:0000256" key="7">
    <source>
        <dbReference type="ARBA" id="ARBA00023125"/>
    </source>
</evidence>
<dbReference type="InterPro" id="IPR036431">
    <property type="entry name" value="ARID_dom_sf"/>
</dbReference>
<dbReference type="InterPro" id="IPR007696">
    <property type="entry name" value="DNA_mismatch_repair_MutS_core"/>
</dbReference>
<feature type="region of interest" description="Disordered" evidence="12">
    <location>
        <begin position="86"/>
        <end position="148"/>
    </location>
</feature>
<dbReference type="EMBL" id="MBFU01000350">
    <property type="protein sequence ID" value="PWA00229.1"/>
    <property type="molecule type" value="Genomic_DNA"/>
</dbReference>
<evidence type="ECO:0000259" key="13">
    <source>
        <dbReference type="PROSITE" id="PS51011"/>
    </source>
</evidence>
<feature type="compositionally biased region" description="Polar residues" evidence="12">
    <location>
        <begin position="24"/>
        <end position="39"/>
    </location>
</feature>
<dbReference type="Pfam" id="PF01624">
    <property type="entry name" value="MutS_I"/>
    <property type="match status" value="1"/>
</dbReference>
<name>A0A2U1J5D8_SMIAN</name>
<dbReference type="GO" id="GO:0006312">
    <property type="term" value="P:mitotic recombination"/>
    <property type="evidence" value="ECO:0007669"/>
    <property type="project" value="TreeGrafter"/>
</dbReference>
<dbReference type="PROSITE" id="PS00486">
    <property type="entry name" value="DNA_MISMATCH_REPAIR_2"/>
    <property type="match status" value="1"/>
</dbReference>
<dbReference type="Pfam" id="PF05192">
    <property type="entry name" value="MutS_III"/>
    <property type="match status" value="1"/>
</dbReference>
<dbReference type="Pfam" id="PF05190">
    <property type="entry name" value="MutS_IV"/>
    <property type="match status" value="1"/>
</dbReference>
<dbReference type="Gene3D" id="3.30.420.110">
    <property type="entry name" value="MutS, connector domain"/>
    <property type="match status" value="1"/>
</dbReference>
<gene>
    <name evidence="14" type="ORF">BB558_003725</name>
</gene>
<evidence type="ECO:0000256" key="3">
    <source>
        <dbReference type="ARBA" id="ARBA00019549"/>
    </source>
</evidence>
<dbReference type="SUPFAM" id="SSF46774">
    <property type="entry name" value="ARID-like"/>
    <property type="match status" value="1"/>
</dbReference>
<evidence type="ECO:0000256" key="11">
    <source>
        <dbReference type="SAM" id="Coils"/>
    </source>
</evidence>
<feature type="coiled-coil region" evidence="11">
    <location>
        <begin position="2285"/>
        <end position="2331"/>
    </location>
</feature>
<feature type="compositionally biased region" description="Low complexity" evidence="12">
    <location>
        <begin position="921"/>
        <end position="952"/>
    </location>
</feature>
<dbReference type="SUPFAM" id="SSF52540">
    <property type="entry name" value="P-loop containing nucleoside triphosphate hydrolases"/>
    <property type="match status" value="1"/>
</dbReference>
<sequence length="2850" mass="319146">MSNNIPNSSSQTFGDAYNANNVYNQNSLSASPNQINNTGIDFDQRNPKIANPITAQVSPNFLQAQFESPQKPQKTPDIQITENNIPSWIYKNPPPTTSEQGINNQNSLNINTPQNTSNNYLNNATGNNSDSNAFSEKTPSESNSNVNPQKICPLKLRKMYQMQQFLKARQNRVVSQGIPGESFNNSNTQTSKAGNSFIPNFNAALVNPASLTPEANTDFLGGSPQTEIKSSTSTNQQINTQQIDTPNPPFSINDFMNIGQKAVLSTQEDPINQSNSSLIDRNKSKSPLKPNVSNFQNQGSDIGQQQYQMNQLSGLQNFQQLRQQLYLNQLTQSQKQSLFKTLTNAESGSATQNLNTTVSAELDSTTENQEINNKSVQDGAFPTPGKQDGINIYKNLIGVNMTQQNVTSGNIQTNIAALIEQNRLNIIQSGIRGSSFPNANQSQQPMDRSFQGIGSPNPIPHNINPQIFNSLKGLQNSQSSDINLGALEEQQLSKNFEQISQTQPVNTSLNLPNDFDRVSEVSSKLSPKLESTISKKRIERSISNTILNPKKIKKENDVLPSDSGKDNEIHIKKEFSNFKSPSLGSPNLPGTSQVWTTNNAPQFAKSSNQAIHINEINKIDELSLKQKMEPSAEDQNVQEKAKTIKDDTSIYRNTSQSTYDQHIFNRLTNNTDTTHDNQPNRSESSISIHHAHHPIGPTIIEPRNPSREKSLSIADNSNTDPMKQHIEMKPSLFNIQYLTQLPIEQFNNVVISISMRLRAEQKAKFGTDMQGSQLVSLPQLDPYGIDYKTVFIAVLLQGGMDKIDTYPQQQKIQVWSAITKSLMAPNATAQLQPSFLIGLYKNWLYPLESIVRYGRNQKFQHVQLPKSGPMSAVSPLQETPSFTDESKTFQTVFGSTDNIAKNSKMDEISQNTLNNSMARPQSINLSSSSNTKTLSTSQSTHTTTTTTAHPSTIQEQFITSSGGSHNQEFPVADTTNSQKIETNSNQVKNPNQISNLSHIHLSEAEVLAKREVESWVPLERVVDTVGGVDMRAAVDLRKPQVPLGVRMFEPFNMNLHSIIMSLQSGLPIEINNALNALYSFSVHQNFKVVLEKEDRLFEVLISCLERCSFEGFNTENTVKEVHTTELFSYPLWCKILTEGIFDFESANEATTFQNLNLQPKDTFDSMCDYHTPTNLPEQIQSNLKGSEIQTSVIDEKNESGQNLIAKEIESDQKVQDANTKNISSLEEFYGEKSSENIHFSTDRALLILGVFRNLAFADKKNSYALVKSSYFLETMASYLTNLKKVSNVIVHDYYNSIKNREEKLSVELGDIGIHDSDQAYTKDTEKSKITPEPKTCNSKNENSFVGLPEKINNLDAKLFFDSNKTISTGRLPIWHCLIESYKSWLLILASISSNIDLSKLPSSMCTVIIELIEFFFNKDSLFPILNFCPCISSSSSSQDTDPRPNRNSKYQKTDYASIYSLSILANHNTHLFSDSAILNSKLTTSRGAEMAKDKAAQAMFIKSNGLSGLVQNHEFIGEHSCYYTALALDCLSQLLLLESNREVIASNCSESLCRLVDCITILVSGNLSNTTRVGENDENINSDEVHGLENGRNDPRSNPNTEASYAQSNHNKNQPSSQLKNPVESNIIFGFGLLGSPSLSLMWTSMGLLVLSNLFSYEESDFIKSAFFNLQPDTLINRNSIPRTPNYAIGQRQYNNFEAEQITRFPMPFVLKTDSPHYLELLNDLRSKISSDYVFVHSMLTLLLGSLNCYIYVNLTTRPENANATGAFLNMMQNNMGGYGHVPQADFWLGMGERSARILLSFRSGNEMFFHSTFESTVVEYILMQSDSTTQQGFCSFVKALPKTDGKTIRLFERDNENYYSVHGEDAYYVSKKVYKTSTVIKFLGGNGTKDSGLPSCTLSKSNTELFLRQVLLEDKLRVEIWAISEPRKSGSWKIIKRASPGNLQEVEDILFSNSDASVSSIVMAVSISTSNNQRLVGVSLVDLESRDIKVCEFIENEMYTNLESLAIQKQIKECLVLSDEEGKDLDLKNMNTILQRCGLMVTPCKKKLFNTSNLEQDTNKLLEGDISISAMAESELKNAMAALACSLHYLSLLSDESFIGTFKIGTYNLNQYMRLDSSAVVALNLVPSASDGSNKTMSLQGLLDRCKTSQGSRLLAQWIKQPLLDVESITERQNLVKLFFENPELRENIQNTYLRSIPDLARLSRKFVKGKANLQDVVRVYQAVIKLPGLYDLLSRVESEYSDIVKKFYTEPLKKYIESTSQYQEMVEATIDLELLESHQYVMKANFDETLQNLREEMNDAMTLMIKEQNRVAENLRMEAEKKLKLEKSNLYGYCFRLSRTDASCIRNKQAQYPELATLKNGVYFTTSTLRNESNRFQDCSISYDKTQSTLVKEILKIAASYSPVLSALNTIISHLDVIVSFAFVSATAPIPYVCPEINVDSRSLILKNSRHPCLEVQDDVHFIANDVDIIKGESEFIIITGPNMGGKSTYIRQIGMISLMSQIGCYVPCDYAQVCIFDSILARVGAGDALSKGISTFMAEMLETASILKIASTNSLIIIDELGRGTSTYDGFGLAWAISEHIISKIGCFCLFATHFHELTNLEKEHNVVSNLHVLASTDEGENNNYDITLLYKIEKGVCDQSFGIHVAQLAKFPKSVVNLAKRRVEELETFDANSETIKTVNNTVENSKKFQSDSRVSFSREDIESGSLFIEGFMREFAEISGIKEMDGTEVAKHVKKLQEKYAKETHERLISGEYGDSIREILVPIEDLSDVLLKDSYRTCLENNMLEIVAFELMKQIENEEKQSHPLRRLLEVLLNEDNTLTDLNLIDRNGVQNDITMDIIEKVHL</sequence>
<evidence type="ECO:0000256" key="2">
    <source>
        <dbReference type="ARBA" id="ARBA00006271"/>
    </source>
</evidence>
<proteinExistence type="inferred from homology"/>
<dbReference type="PANTHER" id="PTHR11361">
    <property type="entry name" value="DNA MISMATCH REPAIR PROTEIN MUTS FAMILY MEMBER"/>
    <property type="match status" value="1"/>
</dbReference>
<evidence type="ECO:0000256" key="8">
    <source>
        <dbReference type="ARBA" id="ARBA00023204"/>
    </source>
</evidence>
<dbReference type="GO" id="GO:0030983">
    <property type="term" value="F:mismatched DNA binding"/>
    <property type="evidence" value="ECO:0007669"/>
    <property type="project" value="InterPro"/>
</dbReference>
<feature type="region of interest" description="Disordered" evidence="12">
    <location>
        <begin position="24"/>
        <end position="46"/>
    </location>
</feature>
<keyword evidence="4" id="KW-0547">Nucleotide-binding</keyword>
<feature type="compositionally biased region" description="Basic and acidic residues" evidence="12">
    <location>
        <begin position="637"/>
        <end position="649"/>
    </location>
</feature>
<reference evidence="14 15" key="1">
    <citation type="journal article" date="2018" name="MBio">
        <title>Comparative Genomics Reveals the Core Gene Toolbox for the Fungus-Insect Symbiosis.</title>
        <authorList>
            <person name="Wang Y."/>
            <person name="Stata M."/>
            <person name="Wang W."/>
            <person name="Stajich J.E."/>
            <person name="White M.M."/>
            <person name="Moncalvo J.M."/>
        </authorList>
    </citation>
    <scope>NUCLEOTIDE SEQUENCE [LARGE SCALE GENOMIC DNA]</scope>
    <source>
        <strain evidence="14 15">AUS-126-30</strain>
    </source>
</reference>
<dbReference type="Gene3D" id="3.40.1170.10">
    <property type="entry name" value="DNA repair protein MutS, domain I"/>
    <property type="match status" value="1"/>
</dbReference>
<comment type="subcellular location">
    <subcellularLocation>
        <location evidence="1">Nucleus</location>
    </subcellularLocation>
</comment>
<comment type="caution">
    <text evidence="14">The sequence shown here is derived from an EMBL/GenBank/DDBJ whole genome shotgun (WGS) entry which is preliminary data.</text>
</comment>
<dbReference type="FunFam" id="3.30.420.110:FF:000002">
    <property type="entry name" value="DNA mismatch repair protein"/>
    <property type="match status" value="1"/>
</dbReference>
<keyword evidence="11" id="KW-0175">Coiled coil</keyword>
<dbReference type="Gene3D" id="1.10.1420.10">
    <property type="match status" value="2"/>
</dbReference>
<keyword evidence="8" id="KW-0234">DNA repair</keyword>
<dbReference type="GO" id="GO:0005524">
    <property type="term" value="F:ATP binding"/>
    <property type="evidence" value="ECO:0007669"/>
    <property type="project" value="UniProtKB-KW"/>
</dbReference>
<dbReference type="NCBIfam" id="NF003810">
    <property type="entry name" value="PRK05399.1"/>
    <property type="match status" value="1"/>
</dbReference>
<dbReference type="SUPFAM" id="SSF48334">
    <property type="entry name" value="DNA repair protein MutS, domain III"/>
    <property type="match status" value="1"/>
</dbReference>
<feature type="compositionally biased region" description="Polar residues" evidence="12">
    <location>
        <begin position="268"/>
        <end position="279"/>
    </location>
</feature>
<evidence type="ECO:0000313" key="14">
    <source>
        <dbReference type="EMBL" id="PWA00229.1"/>
    </source>
</evidence>
<keyword evidence="7" id="KW-0238">DNA-binding</keyword>
<organism evidence="14 15">
    <name type="scientific">Smittium angustum</name>
    <dbReference type="NCBI Taxonomy" id="133377"/>
    <lineage>
        <taxon>Eukaryota</taxon>
        <taxon>Fungi</taxon>
        <taxon>Fungi incertae sedis</taxon>
        <taxon>Zoopagomycota</taxon>
        <taxon>Kickxellomycotina</taxon>
        <taxon>Harpellomycetes</taxon>
        <taxon>Harpellales</taxon>
        <taxon>Legeriomycetaceae</taxon>
        <taxon>Smittium</taxon>
    </lineage>
</organism>
<feature type="compositionally biased region" description="Polar residues" evidence="12">
    <location>
        <begin position="1596"/>
        <end position="1619"/>
    </location>
</feature>
<feature type="region of interest" description="Disordered" evidence="12">
    <location>
        <begin position="577"/>
        <end position="596"/>
    </location>
</feature>
<feature type="region of interest" description="Disordered" evidence="12">
    <location>
        <begin position="1572"/>
        <end position="1619"/>
    </location>
</feature>
<evidence type="ECO:0000313" key="15">
    <source>
        <dbReference type="Proteomes" id="UP000245591"/>
    </source>
</evidence>
<dbReference type="InterPro" id="IPR036187">
    <property type="entry name" value="DNA_mismatch_repair_MutS_sf"/>
</dbReference>
<dbReference type="SMART" id="SM00534">
    <property type="entry name" value="MUTSac"/>
    <property type="match status" value="1"/>
</dbReference>
<dbReference type="InterPro" id="IPR007861">
    <property type="entry name" value="DNA_mismatch_repair_MutS_clamp"/>
</dbReference>